<dbReference type="InterPro" id="IPR009057">
    <property type="entry name" value="Homeodomain-like_sf"/>
</dbReference>
<evidence type="ECO:0000256" key="2">
    <source>
        <dbReference type="PROSITE-ProRule" id="PRU00335"/>
    </source>
</evidence>
<proteinExistence type="predicted"/>
<keyword evidence="5" id="KW-1185">Reference proteome</keyword>
<evidence type="ECO:0000259" key="3">
    <source>
        <dbReference type="PROSITE" id="PS50977"/>
    </source>
</evidence>
<sequence length="195" mass="21209">MAERLILDQGFAETTMQRVAEEAGASKETLYRHFKSKDDLLLEIVLARTSDLRKALDASFASGAPLSVVLRETGRRLLERMGGASVIPLLRIVITETVRNPELGLALFTAGPDQTARRLADCLAAAKGRGDFHGEDPAMAASFYIGSVMGNATLMNLLRPVERPMTRQQIDQRVDEAVALFLARYGNPPQGLGGK</sequence>
<protein>
    <submittedName>
        <fullName evidence="4">TetR/AcrR family transcriptional regulator</fullName>
    </submittedName>
</protein>
<comment type="caution">
    <text evidence="4">The sequence shown here is derived from an EMBL/GenBank/DDBJ whole genome shotgun (WGS) entry which is preliminary data.</text>
</comment>
<dbReference type="PANTHER" id="PTHR30055:SF146">
    <property type="entry name" value="HTH-TYPE TRANSCRIPTIONAL DUAL REGULATOR CECR"/>
    <property type="match status" value="1"/>
</dbReference>
<gene>
    <name evidence="4" type="ORF">ACFQE0_09415</name>
</gene>
<evidence type="ECO:0000313" key="5">
    <source>
        <dbReference type="Proteomes" id="UP001596292"/>
    </source>
</evidence>
<keyword evidence="1 2" id="KW-0238">DNA-binding</keyword>
<dbReference type="InterPro" id="IPR039536">
    <property type="entry name" value="TetR_C_Proteobacteria"/>
</dbReference>
<feature type="domain" description="HTH tetR-type" evidence="3">
    <location>
        <begin position="1"/>
        <end position="52"/>
    </location>
</feature>
<dbReference type="InterPro" id="IPR050109">
    <property type="entry name" value="HTH-type_TetR-like_transc_reg"/>
</dbReference>
<accession>A0ABW2BJ25</accession>
<dbReference type="Pfam" id="PF14246">
    <property type="entry name" value="TetR_C_7"/>
    <property type="match status" value="1"/>
</dbReference>
<name>A0ABW2BJ25_9HYPH</name>
<dbReference type="RefSeq" id="WP_378969051.1">
    <property type="nucleotide sequence ID" value="NZ_JBHSWN010000001.1"/>
</dbReference>
<dbReference type="PANTHER" id="PTHR30055">
    <property type="entry name" value="HTH-TYPE TRANSCRIPTIONAL REGULATOR RUTR"/>
    <property type="match status" value="1"/>
</dbReference>
<evidence type="ECO:0000313" key="4">
    <source>
        <dbReference type="EMBL" id="MFC6789812.1"/>
    </source>
</evidence>
<feature type="DNA-binding region" description="H-T-H motif" evidence="2">
    <location>
        <begin position="15"/>
        <end position="34"/>
    </location>
</feature>
<dbReference type="SUPFAM" id="SSF48498">
    <property type="entry name" value="Tetracyclin repressor-like, C-terminal domain"/>
    <property type="match status" value="1"/>
</dbReference>
<dbReference type="InterPro" id="IPR036271">
    <property type="entry name" value="Tet_transcr_reg_TetR-rel_C_sf"/>
</dbReference>
<dbReference type="Gene3D" id="1.10.10.60">
    <property type="entry name" value="Homeodomain-like"/>
    <property type="match status" value="1"/>
</dbReference>
<dbReference type="InterPro" id="IPR001647">
    <property type="entry name" value="HTH_TetR"/>
</dbReference>
<evidence type="ECO:0000256" key="1">
    <source>
        <dbReference type="ARBA" id="ARBA00023125"/>
    </source>
</evidence>
<dbReference type="EMBL" id="JBHSWN010000001">
    <property type="protein sequence ID" value="MFC6789812.1"/>
    <property type="molecule type" value="Genomic_DNA"/>
</dbReference>
<dbReference type="Proteomes" id="UP001596292">
    <property type="component" value="Unassembled WGS sequence"/>
</dbReference>
<dbReference type="SUPFAM" id="SSF46689">
    <property type="entry name" value="Homeodomain-like"/>
    <property type="match status" value="1"/>
</dbReference>
<dbReference type="PROSITE" id="PS50977">
    <property type="entry name" value="HTH_TETR_2"/>
    <property type="match status" value="1"/>
</dbReference>
<dbReference type="Pfam" id="PF00440">
    <property type="entry name" value="TetR_N"/>
    <property type="match status" value="1"/>
</dbReference>
<reference evidence="5" key="1">
    <citation type="journal article" date="2019" name="Int. J. Syst. Evol. Microbiol.">
        <title>The Global Catalogue of Microorganisms (GCM) 10K type strain sequencing project: providing services to taxonomists for standard genome sequencing and annotation.</title>
        <authorList>
            <consortium name="The Broad Institute Genomics Platform"/>
            <consortium name="The Broad Institute Genome Sequencing Center for Infectious Disease"/>
            <person name="Wu L."/>
            <person name="Ma J."/>
        </authorList>
    </citation>
    <scope>NUCLEOTIDE SEQUENCE [LARGE SCALE GENOMIC DNA]</scope>
    <source>
        <strain evidence="5">CCUG 48316</strain>
    </source>
</reference>
<organism evidence="4 5">
    <name type="scientific">Methylobacterium komagatae</name>
    <dbReference type="NCBI Taxonomy" id="374425"/>
    <lineage>
        <taxon>Bacteria</taxon>
        <taxon>Pseudomonadati</taxon>
        <taxon>Pseudomonadota</taxon>
        <taxon>Alphaproteobacteria</taxon>
        <taxon>Hyphomicrobiales</taxon>
        <taxon>Methylobacteriaceae</taxon>
        <taxon>Methylobacterium</taxon>
    </lineage>
</organism>
<dbReference type="Gene3D" id="1.10.357.10">
    <property type="entry name" value="Tetracycline Repressor, domain 2"/>
    <property type="match status" value="1"/>
</dbReference>